<keyword evidence="3" id="KW-1185">Reference proteome</keyword>
<evidence type="ECO:0000313" key="2">
    <source>
        <dbReference type="EMBL" id="WGW12621.1"/>
    </source>
</evidence>
<protein>
    <recommendedName>
        <fullName evidence="4">Cellulose biosynthesis protein BcsQ</fullName>
    </recommendedName>
</protein>
<proteinExistence type="predicted"/>
<feature type="compositionally biased region" description="Basic and acidic residues" evidence="1">
    <location>
        <begin position="351"/>
        <end position="369"/>
    </location>
</feature>
<dbReference type="RefSeq" id="WP_349639425.1">
    <property type="nucleotide sequence ID" value="NZ_CP090958.1"/>
</dbReference>
<gene>
    <name evidence="2" type="ORF">LWF01_02305</name>
</gene>
<dbReference type="InterPro" id="IPR027417">
    <property type="entry name" value="P-loop_NTPase"/>
</dbReference>
<dbReference type="Gene3D" id="3.40.50.300">
    <property type="entry name" value="P-loop containing nucleotide triphosphate hydrolases"/>
    <property type="match status" value="1"/>
</dbReference>
<dbReference type="SUPFAM" id="SSF52540">
    <property type="entry name" value="P-loop containing nucleoside triphosphate hydrolases"/>
    <property type="match status" value="1"/>
</dbReference>
<name>A0ABY8QUX7_9MICO</name>
<dbReference type="EMBL" id="CP090958">
    <property type="protein sequence ID" value="WGW12621.1"/>
    <property type="molecule type" value="Genomic_DNA"/>
</dbReference>
<dbReference type="Proteomes" id="UP001209083">
    <property type="component" value="Chromosome"/>
</dbReference>
<sequence>MAVVLFTAAKGAPGVTTTAMLAASLWPRSAVLVDADPAGGDIGLRLPLADGRPVDMNRGLLTLLPLARRSLAAAALLDHSQRLLGGTDLIAGLAGPEQASAVGPLWNVLAGAFSDLPGHDVLIDAGNLHGSSVQFPLARSADLIVFVMRPRLADVIHTRSRLTALRSELVTGSSGNAPDFGVIVVAADREFREAESTFASLGEAAEGARFFGAVSRDKRGIDIFNGGTVHRPERTHIVRTGRVVVDALAQAIGIEAPAARGTAKPAARKTKRGKEQDRRAVEPVPTKAAPTDLMEVKPMPTDLMEKDTVMAPGTAKPADAAVPQLVSGAALPARPQHPPAAPAGQAASPMSRKELRKLGNDRSSKKGRS</sequence>
<evidence type="ECO:0008006" key="4">
    <source>
        <dbReference type="Google" id="ProtNLM"/>
    </source>
</evidence>
<evidence type="ECO:0000256" key="1">
    <source>
        <dbReference type="SAM" id="MobiDB-lite"/>
    </source>
</evidence>
<feature type="region of interest" description="Disordered" evidence="1">
    <location>
        <begin position="259"/>
        <end position="298"/>
    </location>
</feature>
<organism evidence="2 3">
    <name type="scientific">Saxibacter everestensis</name>
    <dbReference type="NCBI Taxonomy" id="2909229"/>
    <lineage>
        <taxon>Bacteria</taxon>
        <taxon>Bacillati</taxon>
        <taxon>Actinomycetota</taxon>
        <taxon>Actinomycetes</taxon>
        <taxon>Micrococcales</taxon>
        <taxon>Brevibacteriaceae</taxon>
        <taxon>Saxibacter</taxon>
    </lineage>
</organism>
<accession>A0ABY8QUX7</accession>
<evidence type="ECO:0000313" key="3">
    <source>
        <dbReference type="Proteomes" id="UP001209083"/>
    </source>
</evidence>
<feature type="region of interest" description="Disordered" evidence="1">
    <location>
        <begin position="312"/>
        <end position="369"/>
    </location>
</feature>
<reference evidence="2 3" key="1">
    <citation type="submission" date="2023-05" db="EMBL/GenBank/DDBJ databases">
        <title>Lithophilousrod everest ZFBP1038 complete genpme.</title>
        <authorList>
            <person name="Tian M."/>
        </authorList>
    </citation>
    <scope>NUCLEOTIDE SEQUENCE [LARGE SCALE GENOMIC DNA]</scope>
    <source>
        <strain evidence="2 3">ZFBP1038</strain>
    </source>
</reference>